<dbReference type="OrthoDB" id="2721675at2"/>
<evidence type="ECO:0000313" key="4">
    <source>
        <dbReference type="EMBL" id="SFJ25249.1"/>
    </source>
</evidence>
<comment type="similarity">
    <text evidence="2">Belongs to the SspH family.</text>
</comment>
<protein>
    <submittedName>
        <fullName evidence="4">Small acid-soluble spore protein H (Minor)</fullName>
    </submittedName>
</protein>
<gene>
    <name evidence="4" type="ORF">SAMN05421852_106128</name>
</gene>
<reference evidence="4 5" key="1">
    <citation type="submission" date="2016-10" db="EMBL/GenBank/DDBJ databases">
        <authorList>
            <person name="de Groot N.N."/>
        </authorList>
    </citation>
    <scope>NUCLEOTIDE SEQUENCE [LARGE SCALE GENOMIC DNA]</scope>
    <source>
        <strain evidence="4 5">DSM 44778</strain>
    </source>
</reference>
<dbReference type="Proteomes" id="UP000199545">
    <property type="component" value="Unassembled WGS sequence"/>
</dbReference>
<dbReference type="NCBIfam" id="TIGR02861">
    <property type="entry name" value="SASP_H"/>
    <property type="match status" value="1"/>
</dbReference>
<dbReference type="Pfam" id="PF08141">
    <property type="entry name" value="SspH"/>
    <property type="match status" value="1"/>
</dbReference>
<evidence type="ECO:0000256" key="1">
    <source>
        <dbReference type="ARBA" id="ARBA00004288"/>
    </source>
</evidence>
<evidence type="ECO:0000256" key="2">
    <source>
        <dbReference type="ARBA" id="ARBA00006573"/>
    </source>
</evidence>
<proteinExistence type="inferred from homology"/>
<dbReference type="HAMAP" id="MF_00667">
    <property type="entry name" value="SspH"/>
    <property type="match status" value="1"/>
</dbReference>
<sequence>MDMQRAKEILKSPEKVEVRYRGVPVWIEMIDESAEKARVHSEANPDDIKIVPVWDLDDR</sequence>
<name>A0A1I3PUW2_9BACL</name>
<dbReference type="GO" id="GO:0030436">
    <property type="term" value="P:asexual sporulation"/>
    <property type="evidence" value="ECO:0007669"/>
    <property type="project" value="InterPro"/>
</dbReference>
<keyword evidence="3" id="KW-0749">Sporulation</keyword>
<accession>A0A1I3PUW2</accession>
<organism evidence="4 5">
    <name type="scientific">Thermoflavimicrobium dichotomicum</name>
    <dbReference type="NCBI Taxonomy" id="46223"/>
    <lineage>
        <taxon>Bacteria</taxon>
        <taxon>Bacillati</taxon>
        <taxon>Bacillota</taxon>
        <taxon>Bacilli</taxon>
        <taxon>Bacillales</taxon>
        <taxon>Thermoactinomycetaceae</taxon>
        <taxon>Thermoflavimicrobium</taxon>
    </lineage>
</organism>
<dbReference type="EMBL" id="FORR01000006">
    <property type="protein sequence ID" value="SFJ25249.1"/>
    <property type="molecule type" value="Genomic_DNA"/>
</dbReference>
<comment type="subcellular location">
    <subcellularLocation>
        <location evidence="1">Spore core</location>
    </subcellularLocation>
</comment>
<evidence type="ECO:0000256" key="3">
    <source>
        <dbReference type="ARBA" id="ARBA00022969"/>
    </source>
</evidence>
<dbReference type="RefSeq" id="WP_093229489.1">
    <property type="nucleotide sequence ID" value="NZ_FORR01000006.1"/>
</dbReference>
<keyword evidence="5" id="KW-1185">Reference proteome</keyword>
<dbReference type="GO" id="GO:0042601">
    <property type="term" value="C:endospore-forming forespore"/>
    <property type="evidence" value="ECO:0007669"/>
    <property type="project" value="InterPro"/>
</dbReference>
<dbReference type="AlphaFoldDB" id="A0A1I3PUW2"/>
<dbReference type="InterPro" id="IPR012610">
    <property type="entry name" value="SASP_SspH"/>
</dbReference>
<dbReference type="GO" id="GO:0030435">
    <property type="term" value="P:sporulation resulting in formation of a cellular spore"/>
    <property type="evidence" value="ECO:0007669"/>
    <property type="project" value="UniProtKB-KW"/>
</dbReference>
<evidence type="ECO:0000313" key="5">
    <source>
        <dbReference type="Proteomes" id="UP000199545"/>
    </source>
</evidence>